<evidence type="ECO:0000256" key="1">
    <source>
        <dbReference type="SAM" id="SignalP"/>
    </source>
</evidence>
<feature type="domain" description="DUF6801" evidence="2">
    <location>
        <begin position="32"/>
        <end position="183"/>
    </location>
</feature>
<evidence type="ECO:0000313" key="4">
    <source>
        <dbReference type="Proteomes" id="UP000019277"/>
    </source>
</evidence>
<feature type="chain" id="PRO_5004894234" evidence="1">
    <location>
        <begin position="26"/>
        <end position="188"/>
    </location>
</feature>
<evidence type="ECO:0000259" key="2">
    <source>
        <dbReference type="Pfam" id="PF20611"/>
    </source>
</evidence>
<protein>
    <submittedName>
        <fullName evidence="3">Chitinase</fullName>
        <ecNumber evidence="3">3.2.1.14</ecNumber>
    </submittedName>
</protein>
<dbReference type="EC" id="3.2.1.14" evidence="3"/>
<dbReference type="GO" id="GO:0008843">
    <property type="term" value="F:endochitinase activity"/>
    <property type="evidence" value="ECO:0007669"/>
    <property type="project" value="UniProtKB-EC"/>
</dbReference>
<keyword evidence="3" id="KW-0378">Hydrolase</keyword>
<gene>
    <name evidence="3" type="ORF">UO65_1594</name>
</gene>
<dbReference type="EMBL" id="AYXG01000056">
    <property type="protein sequence ID" value="EWC63100.1"/>
    <property type="molecule type" value="Genomic_DNA"/>
</dbReference>
<dbReference type="PATRIC" id="fig|909613.9.peg.1607"/>
<comment type="caution">
    <text evidence="3">The sequence shown here is derived from an EMBL/GenBank/DDBJ whole genome shotgun (WGS) entry which is preliminary data.</text>
</comment>
<dbReference type="InterPro" id="IPR046542">
    <property type="entry name" value="DUF6801"/>
</dbReference>
<keyword evidence="4" id="KW-1185">Reference proteome</keyword>
<accession>W7IQI0</accession>
<dbReference type="Pfam" id="PF20611">
    <property type="entry name" value="DUF6801"/>
    <property type="match status" value="1"/>
</dbReference>
<dbReference type="Proteomes" id="UP000019277">
    <property type="component" value="Unassembled WGS sequence"/>
</dbReference>
<keyword evidence="1" id="KW-0732">Signal</keyword>
<sequence>MTGGGVVAALAALALFLFGSGNALAADKTLTFSGEFPLIGKQQVSTVVHVDIPATATPGQTVSVPFSIDVDAGASASDGLRLVGATKISGNIKAASVVTLSDGQSVSIPVELPIAETPVPATGSLTFTAEGSVDFTVPTGVAAGDATVSVDPAAVSHIVTDSSLGEFDVNLSLDPTDQDTTLGTTTVG</sequence>
<name>W7IQI0_9PSEU</name>
<dbReference type="eggNOG" id="ENOG5031JN2">
    <property type="taxonomic scope" value="Bacteria"/>
</dbReference>
<reference evidence="3 4" key="1">
    <citation type="journal article" date="2014" name="Genome Announc.">
        <title>Draft Genome Sequence of the Antitrypanosomally Active Sponge-Associated Bacterium Actinokineospora sp. Strain EG49.</title>
        <authorList>
            <person name="Harjes J."/>
            <person name="Ryu T."/>
            <person name="Abdelmohsen U.R."/>
            <person name="Moitinho-Silva L."/>
            <person name="Horn H."/>
            <person name="Ravasi T."/>
            <person name="Hentschel U."/>
        </authorList>
    </citation>
    <scope>NUCLEOTIDE SEQUENCE [LARGE SCALE GENOMIC DNA]</scope>
    <source>
        <strain evidence="3 4">EG49</strain>
    </source>
</reference>
<organism evidence="3 4">
    <name type="scientific">Actinokineospora spheciospongiae</name>
    <dbReference type="NCBI Taxonomy" id="909613"/>
    <lineage>
        <taxon>Bacteria</taxon>
        <taxon>Bacillati</taxon>
        <taxon>Actinomycetota</taxon>
        <taxon>Actinomycetes</taxon>
        <taxon>Pseudonocardiales</taxon>
        <taxon>Pseudonocardiaceae</taxon>
        <taxon>Actinokineospora</taxon>
    </lineage>
</organism>
<keyword evidence="3" id="KW-0326">Glycosidase</keyword>
<feature type="signal peptide" evidence="1">
    <location>
        <begin position="1"/>
        <end position="25"/>
    </location>
</feature>
<dbReference type="AlphaFoldDB" id="W7IQI0"/>
<proteinExistence type="predicted"/>
<evidence type="ECO:0000313" key="3">
    <source>
        <dbReference type="EMBL" id="EWC63100.1"/>
    </source>
</evidence>